<feature type="region of interest" description="Disordered" evidence="1">
    <location>
        <begin position="252"/>
        <end position="305"/>
    </location>
</feature>
<dbReference type="RefSeq" id="XP_007419715.1">
    <property type="nucleotide sequence ID" value="XM_007419653.1"/>
</dbReference>
<evidence type="ECO:0000256" key="1">
    <source>
        <dbReference type="SAM" id="MobiDB-lite"/>
    </source>
</evidence>
<name>F4SEB2_MELLP</name>
<dbReference type="InterPro" id="IPR011333">
    <property type="entry name" value="SKP1/BTB/POZ_sf"/>
</dbReference>
<dbReference type="InParanoid" id="F4SEB2"/>
<feature type="compositionally biased region" description="Polar residues" evidence="1">
    <location>
        <begin position="392"/>
        <end position="402"/>
    </location>
</feature>
<reference evidence="3" key="1">
    <citation type="journal article" date="2011" name="Proc. Natl. Acad. Sci. U.S.A.">
        <title>Obligate biotrophy features unraveled by the genomic analysis of rust fungi.</title>
        <authorList>
            <person name="Duplessis S."/>
            <person name="Cuomo C.A."/>
            <person name="Lin Y.-C."/>
            <person name="Aerts A."/>
            <person name="Tisserant E."/>
            <person name="Veneault-Fourrey C."/>
            <person name="Joly D.L."/>
            <person name="Hacquard S."/>
            <person name="Amselem J."/>
            <person name="Cantarel B.L."/>
            <person name="Chiu R."/>
            <person name="Coutinho P.M."/>
            <person name="Feau N."/>
            <person name="Field M."/>
            <person name="Frey P."/>
            <person name="Gelhaye E."/>
            <person name="Goldberg J."/>
            <person name="Grabherr M.G."/>
            <person name="Kodira C.D."/>
            <person name="Kohler A."/>
            <person name="Kuees U."/>
            <person name="Lindquist E.A."/>
            <person name="Lucas S.M."/>
            <person name="Mago R."/>
            <person name="Mauceli E."/>
            <person name="Morin E."/>
            <person name="Murat C."/>
            <person name="Pangilinan J.L."/>
            <person name="Park R."/>
            <person name="Pearson M."/>
            <person name="Quesneville H."/>
            <person name="Rouhier N."/>
            <person name="Sakthikumar S."/>
            <person name="Salamov A.A."/>
            <person name="Schmutz J."/>
            <person name="Selles B."/>
            <person name="Shapiro H."/>
            <person name="Tanguay P."/>
            <person name="Tuskan G.A."/>
            <person name="Henrissat B."/>
            <person name="Van de Peer Y."/>
            <person name="Rouze P."/>
            <person name="Ellis J.G."/>
            <person name="Dodds P.N."/>
            <person name="Schein J.E."/>
            <person name="Zhong S."/>
            <person name="Hamelin R.C."/>
            <person name="Grigoriev I.V."/>
            <person name="Szabo L.J."/>
            <person name="Martin F."/>
        </authorList>
    </citation>
    <scope>NUCLEOTIDE SEQUENCE [LARGE SCALE GENOMIC DNA]</scope>
    <source>
        <strain evidence="3">98AG31 / pathotype 3-4-7</strain>
    </source>
</reference>
<feature type="region of interest" description="Disordered" evidence="1">
    <location>
        <begin position="358"/>
        <end position="402"/>
    </location>
</feature>
<evidence type="ECO:0000313" key="3">
    <source>
        <dbReference type="Proteomes" id="UP000001072"/>
    </source>
</evidence>
<feature type="compositionally biased region" description="Acidic residues" evidence="1">
    <location>
        <begin position="282"/>
        <end position="294"/>
    </location>
</feature>
<organism evidence="3">
    <name type="scientific">Melampsora larici-populina (strain 98AG31 / pathotype 3-4-7)</name>
    <name type="common">Poplar leaf rust fungus</name>
    <dbReference type="NCBI Taxonomy" id="747676"/>
    <lineage>
        <taxon>Eukaryota</taxon>
        <taxon>Fungi</taxon>
        <taxon>Dikarya</taxon>
        <taxon>Basidiomycota</taxon>
        <taxon>Pucciniomycotina</taxon>
        <taxon>Pucciniomycetes</taxon>
        <taxon>Pucciniales</taxon>
        <taxon>Melampsoraceae</taxon>
        <taxon>Melampsora</taxon>
    </lineage>
</organism>
<dbReference type="OrthoDB" id="6359816at2759"/>
<dbReference type="GeneID" id="18935329"/>
<dbReference type="AlphaFoldDB" id="F4SEB2"/>
<feature type="compositionally biased region" description="Basic and acidic residues" evidence="1">
    <location>
        <begin position="252"/>
        <end position="271"/>
    </location>
</feature>
<dbReference type="HOGENOM" id="CLU_049635_0_0_1"/>
<keyword evidence="3" id="KW-1185">Reference proteome</keyword>
<gene>
    <name evidence="2" type="ORF">MELLADRAFT_89791</name>
</gene>
<evidence type="ECO:0000313" key="2">
    <source>
        <dbReference type="EMBL" id="EGF97014.1"/>
    </source>
</evidence>
<proteinExistence type="predicted"/>
<protein>
    <recommendedName>
        <fullName evidence="4">BTB domain-containing protein</fullName>
    </recommendedName>
</protein>
<accession>F4SEB2</accession>
<dbReference type="EMBL" id="GL883394">
    <property type="protein sequence ID" value="EGF97014.1"/>
    <property type="molecule type" value="Genomic_DNA"/>
</dbReference>
<dbReference type="VEuPathDB" id="FungiDB:MELLADRAFT_89791"/>
<evidence type="ECO:0008006" key="4">
    <source>
        <dbReference type="Google" id="ProtNLM"/>
    </source>
</evidence>
<dbReference type="KEGG" id="mlr:MELLADRAFT_89791"/>
<dbReference type="Proteomes" id="UP000001072">
    <property type="component" value="Unassembled WGS sequence"/>
</dbReference>
<dbReference type="Gene3D" id="3.30.710.10">
    <property type="entry name" value="Potassium Channel Kv1.1, Chain A"/>
    <property type="match status" value="1"/>
</dbReference>
<sequence>MAALPETRTVTTSGVLNKPTRFLRTENPADEVFTRLNYQHCLHDPRRSPADHVYSTRCPHEFRFQKRTTRTEAIPSATGPLPPVEDEKVVVEELVVHLSDLVYQMYAEWTMSWEFTVLGMYDDQIHIINHATITPYSDPAEWKTITVGSVKDILGRFKGSHGLEWSRQEISLATFDKTRRELDDLKKAMLQTRNTLLETFQEPSIDMTRLVFRSKHGETFKHLYVPSRILTRFEYFQKFGLTGLLLAYPGHSPEDSESQRLDKAKRKRDEAEMLTEELPCNDSDEEWDSEPDNSEPDKSSGFKATIHVDGTSRRTYQAFIDYAICGALHFAPLRSAYQQYCENPSVPAPESGQLPKLENVQSQQLKPHLSQEPKNEQSQQLKPHLSQEPKNEQSQQLEPSQAPQLIPWPEWAEAHCTPHTVVPGFKVLSSPKSLHRLAHTLNIPELKAICHKQIIDSLEVGNVISEIQSPIFKQHEELRVEAYKWINKNWQSLTTSDLISLVKNLSEEEATLLVEYTLDDLAPCA</sequence>